<gene>
    <name evidence="12" type="ORF">UFOPK2958_00590</name>
</gene>
<evidence type="ECO:0000256" key="2">
    <source>
        <dbReference type="ARBA" id="ARBA00006597"/>
    </source>
</evidence>
<keyword evidence="9" id="KW-1015">Disulfide bond</keyword>
<dbReference type="GO" id="GO:0045454">
    <property type="term" value="P:cell redox homeostasis"/>
    <property type="evidence" value="ECO:0007669"/>
    <property type="project" value="TreeGrafter"/>
</dbReference>
<name>A0A6J6WEB0_9ZZZZ</name>
<dbReference type="Pfam" id="PF02467">
    <property type="entry name" value="Whib"/>
    <property type="match status" value="1"/>
</dbReference>
<keyword evidence="10" id="KW-0804">Transcription</keyword>
<keyword evidence="7" id="KW-0805">Transcription regulation</keyword>
<evidence type="ECO:0000256" key="5">
    <source>
        <dbReference type="ARBA" id="ARBA00023004"/>
    </source>
</evidence>
<proteinExistence type="inferred from homology"/>
<evidence type="ECO:0000259" key="11">
    <source>
        <dbReference type="PROSITE" id="PS51674"/>
    </source>
</evidence>
<dbReference type="InterPro" id="IPR003482">
    <property type="entry name" value="Whib"/>
</dbReference>
<accession>A0A6J6WEB0</accession>
<comment type="cofactor">
    <cofactor evidence="1">
        <name>[4Fe-4S] cluster</name>
        <dbReference type="ChEBI" id="CHEBI:49883"/>
    </cofactor>
</comment>
<feature type="domain" description="4Fe-4S Wbl-type" evidence="11">
    <location>
        <begin position="10"/>
        <end position="67"/>
    </location>
</feature>
<dbReference type="GO" id="GO:0046872">
    <property type="term" value="F:metal ion binding"/>
    <property type="evidence" value="ECO:0007669"/>
    <property type="project" value="UniProtKB-KW"/>
</dbReference>
<evidence type="ECO:0000256" key="3">
    <source>
        <dbReference type="ARBA" id="ARBA00022485"/>
    </source>
</evidence>
<comment type="similarity">
    <text evidence="2">Belongs to the WhiB family.</text>
</comment>
<dbReference type="AlphaFoldDB" id="A0A6J6WEB0"/>
<keyword evidence="4" id="KW-0479">Metal-binding</keyword>
<protein>
    <submittedName>
        <fullName evidence="12">Unannotated protein</fullName>
    </submittedName>
</protein>
<dbReference type="GO" id="GO:0003677">
    <property type="term" value="F:DNA binding"/>
    <property type="evidence" value="ECO:0007669"/>
    <property type="project" value="UniProtKB-KW"/>
</dbReference>
<dbReference type="PANTHER" id="PTHR38839">
    <property type="entry name" value="TRANSCRIPTIONAL REGULATOR WHID-RELATED"/>
    <property type="match status" value="1"/>
</dbReference>
<dbReference type="EMBL" id="CAFAAB010000052">
    <property type="protein sequence ID" value="CAB4781786.1"/>
    <property type="molecule type" value="Genomic_DNA"/>
</dbReference>
<evidence type="ECO:0000256" key="7">
    <source>
        <dbReference type="ARBA" id="ARBA00023015"/>
    </source>
</evidence>
<dbReference type="HAMAP" id="MF_01479">
    <property type="entry name" value="WhiB"/>
    <property type="match status" value="1"/>
</dbReference>
<dbReference type="GO" id="GO:0045892">
    <property type="term" value="P:negative regulation of DNA-templated transcription"/>
    <property type="evidence" value="ECO:0007669"/>
    <property type="project" value="TreeGrafter"/>
</dbReference>
<evidence type="ECO:0000256" key="4">
    <source>
        <dbReference type="ARBA" id="ARBA00022723"/>
    </source>
</evidence>
<reference evidence="12" key="1">
    <citation type="submission" date="2020-05" db="EMBL/GenBank/DDBJ databases">
        <authorList>
            <person name="Chiriac C."/>
            <person name="Salcher M."/>
            <person name="Ghai R."/>
            <person name="Kavagutti S V."/>
        </authorList>
    </citation>
    <scope>NUCLEOTIDE SEQUENCE</scope>
</reference>
<keyword evidence="8" id="KW-0238">DNA-binding</keyword>
<evidence type="ECO:0000256" key="9">
    <source>
        <dbReference type="ARBA" id="ARBA00023157"/>
    </source>
</evidence>
<evidence type="ECO:0000256" key="6">
    <source>
        <dbReference type="ARBA" id="ARBA00023014"/>
    </source>
</evidence>
<keyword evidence="6" id="KW-0411">Iron-sulfur</keyword>
<dbReference type="GO" id="GO:0051539">
    <property type="term" value="F:4 iron, 4 sulfur cluster binding"/>
    <property type="evidence" value="ECO:0007669"/>
    <property type="project" value="UniProtKB-KW"/>
</dbReference>
<evidence type="ECO:0000313" key="12">
    <source>
        <dbReference type="EMBL" id="CAB4781786.1"/>
    </source>
</evidence>
<keyword evidence="3" id="KW-0004">4Fe-4S</keyword>
<dbReference type="PROSITE" id="PS51674">
    <property type="entry name" value="4FE4S_WBL"/>
    <property type="match status" value="1"/>
</dbReference>
<sequence length="81" mass="9235">MNTEWMAEGKCRNFPAEMFFPGDGTGVIKAQKICATCPVADQCLNYALENHVDHGIWGGKSERERRRLQRARRRGLPLTRS</sequence>
<dbReference type="GO" id="GO:0047134">
    <property type="term" value="F:protein-disulfide reductase [NAD(P)H] activity"/>
    <property type="evidence" value="ECO:0007669"/>
    <property type="project" value="TreeGrafter"/>
</dbReference>
<evidence type="ECO:0000256" key="1">
    <source>
        <dbReference type="ARBA" id="ARBA00001966"/>
    </source>
</evidence>
<dbReference type="InterPro" id="IPR034768">
    <property type="entry name" value="4FE4S_WBL"/>
</dbReference>
<evidence type="ECO:0000256" key="10">
    <source>
        <dbReference type="ARBA" id="ARBA00023163"/>
    </source>
</evidence>
<keyword evidence="5" id="KW-0408">Iron</keyword>
<organism evidence="12">
    <name type="scientific">freshwater metagenome</name>
    <dbReference type="NCBI Taxonomy" id="449393"/>
    <lineage>
        <taxon>unclassified sequences</taxon>
        <taxon>metagenomes</taxon>
        <taxon>ecological metagenomes</taxon>
    </lineage>
</organism>
<evidence type="ECO:0000256" key="8">
    <source>
        <dbReference type="ARBA" id="ARBA00023125"/>
    </source>
</evidence>